<dbReference type="EMBL" id="JABFCT010000008">
    <property type="protein sequence ID" value="KAF5873425.1"/>
    <property type="molecule type" value="Genomic_DNA"/>
</dbReference>
<dbReference type="Proteomes" id="UP000531561">
    <property type="component" value="Unassembled WGS sequence"/>
</dbReference>
<evidence type="ECO:0000313" key="3">
    <source>
        <dbReference type="Proteomes" id="UP000531561"/>
    </source>
</evidence>
<keyword evidence="3" id="KW-1185">Reference proteome</keyword>
<organism evidence="2 3">
    <name type="scientific">Botrytis fragariae</name>
    <dbReference type="NCBI Taxonomy" id="1964551"/>
    <lineage>
        <taxon>Eukaryota</taxon>
        <taxon>Fungi</taxon>
        <taxon>Dikarya</taxon>
        <taxon>Ascomycota</taxon>
        <taxon>Pezizomycotina</taxon>
        <taxon>Leotiomycetes</taxon>
        <taxon>Helotiales</taxon>
        <taxon>Sclerotiniaceae</taxon>
        <taxon>Botrytis</taxon>
    </lineage>
</organism>
<reference evidence="2 3" key="1">
    <citation type="journal article" date="2020" name="Phytopathology">
        <title>A high-quality genome resource of Botrytis fragariae, a new and rapidly spreading fungal pathogen causing strawberry gray mold in the U.S.A.</title>
        <authorList>
            <person name="Wu Y."/>
            <person name="Saski C.A."/>
            <person name="Schnabel G."/>
            <person name="Xiao S."/>
            <person name="Hu M."/>
        </authorList>
    </citation>
    <scope>NUCLEOTIDE SEQUENCE [LARGE SCALE GENOMIC DNA]</scope>
    <source>
        <strain evidence="2 3">BVB16</strain>
    </source>
</reference>
<dbReference type="OrthoDB" id="3562240at2759"/>
<sequence length="160" mass="18556">MEERGSSGELRLKDEERGNGLEVEMEMRKENMPGMDWKPNTDDETTICPRRETGSDQNVEIPLTPFSSLMKTRSSLEIYTLCRNGSSNGREKRMMTYEYQRAISTQRKPMIAERKRVSVVIEEGCEHYGNGCGVFNSSLRCGREKGKKCWEDLWGKFRRL</sequence>
<proteinExistence type="predicted"/>
<protein>
    <submittedName>
        <fullName evidence="2">Uncharacterized protein</fullName>
    </submittedName>
</protein>
<accession>A0A8H6AU38</accession>
<evidence type="ECO:0000256" key="1">
    <source>
        <dbReference type="SAM" id="MobiDB-lite"/>
    </source>
</evidence>
<dbReference type="GeneID" id="59258968"/>
<feature type="region of interest" description="Disordered" evidence="1">
    <location>
        <begin position="1"/>
        <end position="21"/>
    </location>
</feature>
<comment type="caution">
    <text evidence="2">The sequence shown here is derived from an EMBL/GenBank/DDBJ whole genome shotgun (WGS) entry which is preliminary data.</text>
</comment>
<evidence type="ECO:0000313" key="2">
    <source>
        <dbReference type="EMBL" id="KAF5873425.1"/>
    </source>
</evidence>
<gene>
    <name evidence="2" type="ORF">Bfra_004885</name>
</gene>
<dbReference type="AlphaFoldDB" id="A0A8H6AU38"/>
<name>A0A8H6AU38_9HELO</name>
<dbReference type="RefSeq" id="XP_037192371.1">
    <property type="nucleotide sequence ID" value="XM_037335276.1"/>
</dbReference>